<dbReference type="RefSeq" id="WP_135389733.1">
    <property type="nucleotide sequence ID" value="NZ_PGGK01000007.1"/>
</dbReference>
<organism evidence="1 2">
    <name type="scientific">Methanolobus halotolerans</name>
    <dbReference type="NCBI Taxonomy" id="2052935"/>
    <lineage>
        <taxon>Archaea</taxon>
        <taxon>Methanobacteriati</taxon>
        <taxon>Methanobacteriota</taxon>
        <taxon>Stenosarchaea group</taxon>
        <taxon>Methanomicrobia</taxon>
        <taxon>Methanosarcinales</taxon>
        <taxon>Methanosarcinaceae</taxon>
        <taxon>Methanolobus</taxon>
    </lineage>
</organism>
<dbReference type="AlphaFoldDB" id="A0A4E0PWH0"/>
<dbReference type="OrthoDB" id="124156at2157"/>
<dbReference type="Proteomes" id="UP000297295">
    <property type="component" value="Unassembled WGS sequence"/>
</dbReference>
<evidence type="ECO:0000313" key="1">
    <source>
        <dbReference type="EMBL" id="TGC08907.1"/>
    </source>
</evidence>
<name>A0A4E0PWH0_9EURY</name>
<gene>
    <name evidence="1" type="ORF">CUN85_07680</name>
</gene>
<sequence length="340" mass="38007">MSLESYGVLKGKPKDWIYGTGRSPHFQILVYDGQMEHRIAVNVRSRVPPSELLYYVDEDFDHPVISRLESLDMGFHSLEDKKDMSLDYVRGGLFDVSSMEMLHHDISGPDNDLNEKIRDYVKAAIKTEGTVYAFGKRWGPDSYLQDSCFGFRPGSGIHDVHMNQGSTKKWKDADKPYHDGGLLIHLPEEKRWVALYLAFQSQCFVTDEVTGHCKEDTSGEAVVPGCLKHRKCTSAGTIRIVAALVDPSGDDPGLETITLINASPEDVNIDDWMIVDRNNRTSLLKGTIMAGAGAKIHLSGKGAQLYNKGGSISLFDEMGVMMHEVNYVKEDIRTGWMIVF</sequence>
<comment type="caution">
    <text evidence="1">The sequence shown here is derived from an EMBL/GenBank/DDBJ whole genome shotgun (WGS) entry which is preliminary data.</text>
</comment>
<dbReference type="InterPro" id="IPR036415">
    <property type="entry name" value="Lamin_tail_dom_sf"/>
</dbReference>
<dbReference type="InterPro" id="IPR019268">
    <property type="entry name" value="DUF2278"/>
</dbReference>
<evidence type="ECO:0000313" key="2">
    <source>
        <dbReference type="Proteomes" id="UP000297295"/>
    </source>
</evidence>
<dbReference type="EMBL" id="PGGK01000007">
    <property type="protein sequence ID" value="TGC08907.1"/>
    <property type="molecule type" value="Genomic_DNA"/>
</dbReference>
<protein>
    <submittedName>
        <fullName evidence="1">DUF2278 domain-containing protein</fullName>
    </submittedName>
</protein>
<keyword evidence="2" id="KW-1185">Reference proteome</keyword>
<accession>A0A4E0PWH0</accession>
<dbReference type="Pfam" id="PF10042">
    <property type="entry name" value="DUF2278"/>
    <property type="match status" value="1"/>
</dbReference>
<reference evidence="1 2" key="1">
    <citation type="submission" date="2017-11" db="EMBL/GenBank/DDBJ databases">
        <title>Isolation and Characterization of Methanogenic Archaea from Saline Meromictic Lake at Siberia.</title>
        <authorList>
            <person name="Shen Y."/>
            <person name="Huang H.-H."/>
            <person name="Lai M.-C."/>
            <person name="Chen S.-C."/>
        </authorList>
    </citation>
    <scope>NUCLEOTIDE SEQUENCE [LARGE SCALE GENOMIC DNA]</scope>
    <source>
        <strain evidence="1 2">SY-01</strain>
    </source>
</reference>
<proteinExistence type="predicted"/>
<dbReference type="SUPFAM" id="SSF74853">
    <property type="entry name" value="Lamin A/C globular tail domain"/>
    <property type="match status" value="1"/>
</dbReference>